<comment type="caution">
    <text evidence="1">The sequence shown here is derived from an EMBL/GenBank/DDBJ whole genome shotgun (WGS) entry which is preliminary data.</text>
</comment>
<dbReference type="GeneID" id="82150094"/>
<sequence length="108" mass="11860">MATETRHINYKSDFVSVSASATLPAKIVPLPDGVDFVLTYTVKHGHTFTASRSGDAYKNCLPDGDALLVIFKDHGLCEGTLRRELHLQLINDLMPDGLQNVYYPADPA</sequence>
<dbReference type="AlphaFoldDB" id="A0A4Z0V4B2"/>
<dbReference type="RefSeq" id="WP_135471952.1">
    <property type="nucleotide sequence ID" value="NZ_SJSA01000002.1"/>
</dbReference>
<keyword evidence="2" id="KW-1185">Reference proteome</keyword>
<proteinExistence type="predicted"/>
<accession>A0A4Z0V4B2</accession>
<evidence type="ECO:0000313" key="1">
    <source>
        <dbReference type="EMBL" id="TGG36183.1"/>
    </source>
</evidence>
<protein>
    <submittedName>
        <fullName evidence="1">Uncharacterized protein</fullName>
    </submittedName>
</protein>
<dbReference type="EMBL" id="SJSA01000002">
    <property type="protein sequence ID" value="TGG36183.1"/>
    <property type="molecule type" value="Genomic_DNA"/>
</dbReference>
<dbReference type="Proteomes" id="UP000297635">
    <property type="component" value="Unassembled WGS sequence"/>
</dbReference>
<gene>
    <name evidence="1" type="ORF">EZ315_09870</name>
</gene>
<evidence type="ECO:0000313" key="2">
    <source>
        <dbReference type="Proteomes" id="UP000297635"/>
    </source>
</evidence>
<reference evidence="1 2" key="1">
    <citation type="submission" date="2019-02" db="EMBL/GenBank/DDBJ databases">
        <title>Isolation and identification of novel species under the genus Muribaculum.</title>
        <authorList>
            <person name="Miyake S."/>
            <person name="Ding Y."/>
            <person name="Low A."/>
            <person name="Soh M."/>
            <person name="Seedorf H."/>
        </authorList>
    </citation>
    <scope>NUCLEOTIDE SEQUENCE [LARGE SCALE GENOMIC DNA]</scope>
    <source>
        <strain evidence="1 2">TLL-A3</strain>
    </source>
</reference>
<organism evidence="1 2">
    <name type="scientific">Duncaniella freteri</name>
    <dbReference type="NCBI Taxonomy" id="2530391"/>
    <lineage>
        <taxon>Bacteria</taxon>
        <taxon>Pseudomonadati</taxon>
        <taxon>Bacteroidota</taxon>
        <taxon>Bacteroidia</taxon>
        <taxon>Bacteroidales</taxon>
        <taxon>Muribaculaceae</taxon>
        <taxon>Duncaniella</taxon>
    </lineage>
</organism>
<name>A0A4Z0V4B2_9BACT</name>